<dbReference type="PROSITE" id="PS00064">
    <property type="entry name" value="L_LDH"/>
    <property type="match status" value="1"/>
</dbReference>
<dbReference type="PANTHER" id="PTHR43128:SF16">
    <property type="entry name" value="L-LACTATE DEHYDROGENASE"/>
    <property type="match status" value="1"/>
</dbReference>
<proteinExistence type="inferred from homology"/>
<comment type="caution">
    <text evidence="10">The sequence shown here is derived from an EMBL/GenBank/DDBJ whole genome shotgun (WGS) entry which is preliminary data.</text>
</comment>
<dbReference type="InterPro" id="IPR011304">
    <property type="entry name" value="L-lactate_DH"/>
</dbReference>
<evidence type="ECO:0000256" key="2">
    <source>
        <dbReference type="ARBA" id="ARBA00006054"/>
    </source>
</evidence>
<comment type="catalytic activity">
    <reaction evidence="6 7">
        <text>(S)-lactate + NAD(+) = pyruvate + NADH + H(+)</text>
        <dbReference type="Rhea" id="RHEA:23444"/>
        <dbReference type="ChEBI" id="CHEBI:15361"/>
        <dbReference type="ChEBI" id="CHEBI:15378"/>
        <dbReference type="ChEBI" id="CHEBI:16651"/>
        <dbReference type="ChEBI" id="CHEBI:57540"/>
        <dbReference type="ChEBI" id="CHEBI:57945"/>
        <dbReference type="EC" id="1.1.1.27"/>
    </reaction>
</comment>
<organism evidence="10 11">
    <name type="scientific">Symbiodinium microadriaticum</name>
    <name type="common">Dinoflagellate</name>
    <name type="synonym">Zooxanthella microadriatica</name>
    <dbReference type="NCBI Taxonomy" id="2951"/>
    <lineage>
        <taxon>Eukaryota</taxon>
        <taxon>Sar</taxon>
        <taxon>Alveolata</taxon>
        <taxon>Dinophyceae</taxon>
        <taxon>Suessiales</taxon>
        <taxon>Symbiodiniaceae</taxon>
        <taxon>Symbiodinium</taxon>
    </lineage>
</organism>
<dbReference type="UniPathway" id="UPA00554">
    <property type="reaction ID" value="UER00611"/>
</dbReference>
<evidence type="ECO:0000256" key="6">
    <source>
        <dbReference type="ARBA" id="ARBA00049258"/>
    </source>
</evidence>
<evidence type="ECO:0000256" key="5">
    <source>
        <dbReference type="ARBA" id="ARBA00023027"/>
    </source>
</evidence>
<keyword evidence="4 7" id="KW-0560">Oxidoreductase</keyword>
<dbReference type="InterPro" id="IPR022383">
    <property type="entry name" value="Lactate/malate_DH_C"/>
</dbReference>
<evidence type="ECO:0000256" key="7">
    <source>
        <dbReference type="RuleBase" id="RU000496"/>
    </source>
</evidence>
<evidence type="ECO:0000313" key="11">
    <source>
        <dbReference type="Proteomes" id="UP000186817"/>
    </source>
</evidence>
<dbReference type="InterPro" id="IPR018177">
    <property type="entry name" value="L-lactate_DH_AS"/>
</dbReference>
<sequence>MPNLVEPDTQFREHFVDFRVAKTVNTIPYDASLPQKPAKDTPLGNHSSKKVTIVGMGQVGLGCVCAILNQDICGTLALIDISAKKLEGEAKDFQQGSAFHQHTTILASDTYDVSENSDMVVITAGVAQQPGESRLSLVDRNANILKKIMPEVLKYSPNATILIVSNPCDIMTAIAAKLAGPDFPQGKVFGAGTCLDTSRFQTLIAQSMDLDPKNVHGYIIGEHGDSSIPVWSSVRVGALPLLEPGEEPNDTLKKIHKSVVNSAYDIISLKGYTNWAIGMSTAYICKAVLNDTRTIIPVSTCVRGLYDVEGDVFLSLPCSLSSHGVQRVAVLPLTDSEKATFQKCAKSIWEVQKPIWENLLPKSEPKEAGGTMLPSLQELLFIVPAAWAYLCLVGSPSKVTHFYTPIVSGNSLAEAWEIVGSPALLNSPFEAAQQCVQTDLIPVGASERQSVLVLFGPPFVAYEEELGSDAGQPQLLHDAIATDFSFLAKVDSICRQGVEKTAGASWLLLAETCAVLNRSVSLGAVQVPVMAWWEAKMEQTATPSIM</sequence>
<evidence type="ECO:0000256" key="1">
    <source>
        <dbReference type="ARBA" id="ARBA00004843"/>
    </source>
</evidence>
<name>A0A1Q9E4R9_SYMMI</name>
<dbReference type="EMBL" id="LSRX01000264">
    <property type="protein sequence ID" value="OLQ02420.1"/>
    <property type="molecule type" value="Genomic_DNA"/>
</dbReference>
<dbReference type="Pfam" id="PF02866">
    <property type="entry name" value="Ldh_1_C"/>
    <property type="match status" value="1"/>
</dbReference>
<evidence type="ECO:0000256" key="3">
    <source>
        <dbReference type="ARBA" id="ARBA00012967"/>
    </source>
</evidence>
<dbReference type="GO" id="GO:0006089">
    <property type="term" value="P:lactate metabolic process"/>
    <property type="evidence" value="ECO:0007669"/>
    <property type="project" value="TreeGrafter"/>
</dbReference>
<dbReference type="AlphaFoldDB" id="A0A1Q9E4R9"/>
<dbReference type="Gene3D" id="3.90.110.10">
    <property type="entry name" value="Lactate dehydrogenase/glycoside hydrolase, family 4, C-terminal"/>
    <property type="match status" value="1"/>
</dbReference>
<dbReference type="PANTHER" id="PTHR43128">
    <property type="entry name" value="L-2-HYDROXYCARBOXYLATE DEHYDROGENASE (NAD(P)(+))"/>
    <property type="match status" value="1"/>
</dbReference>
<dbReference type="SUPFAM" id="SSF56327">
    <property type="entry name" value="LDH C-terminal domain-like"/>
    <property type="match status" value="1"/>
</dbReference>
<dbReference type="Pfam" id="PF00056">
    <property type="entry name" value="Ldh_1_N"/>
    <property type="match status" value="1"/>
</dbReference>
<dbReference type="NCBIfam" id="TIGR01771">
    <property type="entry name" value="L-LDH-NAD"/>
    <property type="match status" value="1"/>
</dbReference>
<accession>A0A1Q9E4R9</accession>
<dbReference type="Gene3D" id="3.40.50.720">
    <property type="entry name" value="NAD(P)-binding Rossmann-like Domain"/>
    <property type="match status" value="1"/>
</dbReference>
<evidence type="ECO:0000313" key="10">
    <source>
        <dbReference type="EMBL" id="OLQ02420.1"/>
    </source>
</evidence>
<dbReference type="GO" id="GO:0005737">
    <property type="term" value="C:cytoplasm"/>
    <property type="evidence" value="ECO:0007669"/>
    <property type="project" value="InterPro"/>
</dbReference>
<protein>
    <recommendedName>
        <fullName evidence="3 7">L-lactate dehydrogenase</fullName>
        <ecNumber evidence="3 7">1.1.1.27</ecNumber>
    </recommendedName>
</protein>
<dbReference type="SUPFAM" id="SSF51735">
    <property type="entry name" value="NAD(P)-binding Rossmann-fold domains"/>
    <property type="match status" value="1"/>
</dbReference>
<evidence type="ECO:0000256" key="4">
    <source>
        <dbReference type="ARBA" id="ARBA00023002"/>
    </source>
</evidence>
<comment type="similarity">
    <text evidence="2">Belongs to the LDH/MDH superfamily. LDH family.</text>
</comment>
<keyword evidence="5 7" id="KW-0520">NAD</keyword>
<dbReference type="EC" id="1.1.1.27" evidence="3 7"/>
<dbReference type="OrthoDB" id="5405561at2759"/>
<comment type="pathway">
    <text evidence="1 7">Fermentation; pyruvate fermentation to lactate; (S)-lactate from pyruvate: step 1/1.</text>
</comment>
<dbReference type="InterPro" id="IPR001236">
    <property type="entry name" value="Lactate/malate_DH_N"/>
</dbReference>
<dbReference type="InterPro" id="IPR001557">
    <property type="entry name" value="L-lactate/malate_DH"/>
</dbReference>
<evidence type="ECO:0000259" key="9">
    <source>
        <dbReference type="Pfam" id="PF02866"/>
    </source>
</evidence>
<feature type="domain" description="Lactate/malate dehydrogenase C-terminal" evidence="9">
    <location>
        <begin position="193"/>
        <end position="348"/>
    </location>
</feature>
<dbReference type="GO" id="GO:0004459">
    <property type="term" value="F:L-lactate dehydrogenase (NAD+) activity"/>
    <property type="evidence" value="ECO:0007669"/>
    <property type="project" value="UniProtKB-EC"/>
</dbReference>
<dbReference type="InterPro" id="IPR015955">
    <property type="entry name" value="Lactate_DH/Glyco_Ohase_4_C"/>
</dbReference>
<dbReference type="InterPro" id="IPR036291">
    <property type="entry name" value="NAD(P)-bd_dom_sf"/>
</dbReference>
<gene>
    <name evidence="10" type="primary">LDHB</name>
    <name evidence="10" type="ORF">AK812_SmicGene14741</name>
</gene>
<evidence type="ECO:0000259" key="8">
    <source>
        <dbReference type="Pfam" id="PF00056"/>
    </source>
</evidence>
<dbReference type="Proteomes" id="UP000186817">
    <property type="component" value="Unassembled WGS sequence"/>
</dbReference>
<keyword evidence="11" id="KW-1185">Reference proteome</keyword>
<reference evidence="10 11" key="1">
    <citation type="submission" date="2016-02" db="EMBL/GenBank/DDBJ databases">
        <title>Genome analysis of coral dinoflagellate symbionts highlights evolutionary adaptations to a symbiotic lifestyle.</title>
        <authorList>
            <person name="Aranda M."/>
            <person name="Li Y."/>
            <person name="Liew Y.J."/>
            <person name="Baumgarten S."/>
            <person name="Simakov O."/>
            <person name="Wilson M."/>
            <person name="Piel J."/>
            <person name="Ashoor H."/>
            <person name="Bougouffa S."/>
            <person name="Bajic V.B."/>
            <person name="Ryu T."/>
            <person name="Ravasi T."/>
            <person name="Bayer T."/>
            <person name="Micklem G."/>
            <person name="Kim H."/>
            <person name="Bhak J."/>
            <person name="Lajeunesse T.C."/>
            <person name="Voolstra C.R."/>
        </authorList>
    </citation>
    <scope>NUCLEOTIDE SEQUENCE [LARGE SCALE GENOMIC DNA]</scope>
    <source>
        <strain evidence="10 11">CCMP2467</strain>
    </source>
</reference>
<dbReference type="CDD" id="cd05293">
    <property type="entry name" value="LDH_1"/>
    <property type="match status" value="1"/>
</dbReference>
<feature type="domain" description="Lactate/malate dehydrogenase N-terminal" evidence="8">
    <location>
        <begin position="50"/>
        <end position="190"/>
    </location>
</feature>
<dbReference type="PRINTS" id="PR00086">
    <property type="entry name" value="LLDHDRGNASE"/>
</dbReference>